<feature type="compositionally biased region" description="Basic and acidic residues" evidence="1">
    <location>
        <begin position="14"/>
        <end position="23"/>
    </location>
</feature>
<proteinExistence type="predicted"/>
<sequence length="90" mass="10466">MNESKNDVVSIKKAKTDKEDKHIQHSNVSQNKAKTEIHETSSKSQIKDKKVKPVKRKTRQEISKKREHNTKQLLPEDINKMLWDGDSSDL</sequence>
<organism evidence="2 3">
    <name type="scientific">Lactobacillus crispatus</name>
    <dbReference type="NCBI Taxonomy" id="47770"/>
    <lineage>
        <taxon>Bacteria</taxon>
        <taxon>Bacillati</taxon>
        <taxon>Bacillota</taxon>
        <taxon>Bacilli</taxon>
        <taxon>Lactobacillales</taxon>
        <taxon>Lactobacillaceae</taxon>
        <taxon>Lactobacillus</taxon>
    </lineage>
</organism>
<name>A0A4R6CQ46_9LACO</name>
<accession>A0A4R6CQ46</accession>
<dbReference type="Proteomes" id="UP000295195">
    <property type="component" value="Unassembled WGS sequence"/>
</dbReference>
<evidence type="ECO:0000313" key="3">
    <source>
        <dbReference type="Proteomes" id="UP000295195"/>
    </source>
</evidence>
<protein>
    <submittedName>
        <fullName evidence="2">Uncharacterized protein</fullName>
    </submittedName>
</protein>
<dbReference type="EMBL" id="NKLP01000295">
    <property type="protein sequence ID" value="TDN28356.1"/>
    <property type="molecule type" value="Genomic_DNA"/>
</dbReference>
<feature type="compositionally biased region" description="Basic residues" evidence="1">
    <location>
        <begin position="49"/>
        <end position="58"/>
    </location>
</feature>
<feature type="compositionally biased region" description="Basic and acidic residues" evidence="1">
    <location>
        <begin position="33"/>
        <end position="48"/>
    </location>
</feature>
<dbReference type="AlphaFoldDB" id="A0A4R6CQ46"/>
<reference evidence="2 3" key="1">
    <citation type="submission" date="2017-06" db="EMBL/GenBank/DDBJ databases">
        <authorList>
            <person name="Swanenburg J."/>
            <person name="Kort R."/>
        </authorList>
    </citation>
    <scope>NUCLEOTIDE SEQUENCE [LARGE SCALE GENOMIC DNA]</scope>
    <source>
        <strain evidence="2 3">RL05</strain>
    </source>
</reference>
<evidence type="ECO:0000313" key="2">
    <source>
        <dbReference type="EMBL" id="TDN28356.1"/>
    </source>
</evidence>
<gene>
    <name evidence="2" type="ORF">CEE75_13085</name>
</gene>
<feature type="region of interest" description="Disordered" evidence="1">
    <location>
        <begin position="1"/>
        <end position="73"/>
    </location>
</feature>
<evidence type="ECO:0000256" key="1">
    <source>
        <dbReference type="SAM" id="MobiDB-lite"/>
    </source>
</evidence>
<comment type="caution">
    <text evidence="2">The sequence shown here is derived from an EMBL/GenBank/DDBJ whole genome shotgun (WGS) entry which is preliminary data.</text>
</comment>